<name>A0A0C3DU43_9AGAM</name>
<reference evidence="2" key="2">
    <citation type="submission" date="2015-01" db="EMBL/GenBank/DDBJ databases">
        <title>Evolutionary Origins and Diversification of the Mycorrhizal Mutualists.</title>
        <authorList>
            <consortium name="DOE Joint Genome Institute"/>
            <consortium name="Mycorrhizal Genomics Consortium"/>
            <person name="Kohler A."/>
            <person name="Kuo A."/>
            <person name="Nagy L.G."/>
            <person name="Floudas D."/>
            <person name="Copeland A."/>
            <person name="Barry K.W."/>
            <person name="Cichocki N."/>
            <person name="Veneault-Fourrey C."/>
            <person name="LaButti K."/>
            <person name="Lindquist E.A."/>
            <person name="Lipzen A."/>
            <person name="Lundell T."/>
            <person name="Morin E."/>
            <person name="Murat C."/>
            <person name="Riley R."/>
            <person name="Ohm R."/>
            <person name="Sun H."/>
            <person name="Tunlid A."/>
            <person name="Henrissat B."/>
            <person name="Grigoriev I.V."/>
            <person name="Hibbett D.S."/>
            <person name="Martin F."/>
        </authorList>
    </citation>
    <scope>NUCLEOTIDE SEQUENCE [LARGE SCALE GENOMIC DNA]</scope>
    <source>
        <strain evidence="2">Foug A</strain>
    </source>
</reference>
<evidence type="ECO:0000313" key="1">
    <source>
        <dbReference type="EMBL" id="KIM64125.1"/>
    </source>
</evidence>
<dbReference type="AlphaFoldDB" id="A0A0C3DU43"/>
<protein>
    <submittedName>
        <fullName evidence="1">Uncharacterized protein</fullName>
    </submittedName>
</protein>
<dbReference type="EMBL" id="KN822030">
    <property type="protein sequence ID" value="KIM64125.1"/>
    <property type="molecule type" value="Genomic_DNA"/>
</dbReference>
<organism evidence="1 2">
    <name type="scientific">Scleroderma citrinum Foug A</name>
    <dbReference type="NCBI Taxonomy" id="1036808"/>
    <lineage>
        <taxon>Eukaryota</taxon>
        <taxon>Fungi</taxon>
        <taxon>Dikarya</taxon>
        <taxon>Basidiomycota</taxon>
        <taxon>Agaricomycotina</taxon>
        <taxon>Agaricomycetes</taxon>
        <taxon>Agaricomycetidae</taxon>
        <taxon>Boletales</taxon>
        <taxon>Sclerodermatineae</taxon>
        <taxon>Sclerodermataceae</taxon>
        <taxon>Scleroderma</taxon>
    </lineage>
</organism>
<keyword evidence="2" id="KW-1185">Reference proteome</keyword>
<dbReference type="HOGENOM" id="CLU_2135022_0_0_1"/>
<dbReference type="InParanoid" id="A0A0C3DU43"/>
<sequence length="113" mass="12808">MEGSFSSLVANDTIRTAMLVGRNASDRHPTSSDLWQSELVRKPRIVFPNRFLARIVVSVYSTRACSMYYKITGLAHSHRSAWELFSAIKRGISRAVIGKSGEHGMFSYNKFRH</sequence>
<dbReference type="Proteomes" id="UP000053989">
    <property type="component" value="Unassembled WGS sequence"/>
</dbReference>
<accession>A0A0C3DU43</accession>
<evidence type="ECO:0000313" key="2">
    <source>
        <dbReference type="Proteomes" id="UP000053989"/>
    </source>
</evidence>
<reference evidence="1 2" key="1">
    <citation type="submission" date="2014-04" db="EMBL/GenBank/DDBJ databases">
        <authorList>
            <consortium name="DOE Joint Genome Institute"/>
            <person name="Kuo A."/>
            <person name="Kohler A."/>
            <person name="Nagy L.G."/>
            <person name="Floudas D."/>
            <person name="Copeland A."/>
            <person name="Barry K.W."/>
            <person name="Cichocki N."/>
            <person name="Veneault-Fourrey C."/>
            <person name="LaButti K."/>
            <person name="Lindquist E.A."/>
            <person name="Lipzen A."/>
            <person name="Lundell T."/>
            <person name="Morin E."/>
            <person name="Murat C."/>
            <person name="Sun H."/>
            <person name="Tunlid A."/>
            <person name="Henrissat B."/>
            <person name="Grigoriev I.V."/>
            <person name="Hibbett D.S."/>
            <person name="Martin F."/>
            <person name="Nordberg H.P."/>
            <person name="Cantor M.N."/>
            <person name="Hua S.X."/>
        </authorList>
    </citation>
    <scope>NUCLEOTIDE SEQUENCE [LARGE SCALE GENOMIC DNA]</scope>
    <source>
        <strain evidence="1 2">Foug A</strain>
    </source>
</reference>
<gene>
    <name evidence="1" type="ORF">SCLCIDRAFT_658917</name>
</gene>
<proteinExistence type="predicted"/>